<dbReference type="EMBL" id="BMXI01000001">
    <property type="protein sequence ID" value="GHC42468.1"/>
    <property type="molecule type" value="Genomic_DNA"/>
</dbReference>
<organism evidence="1 2">
    <name type="scientific">Roseibacillus persicicus</name>
    <dbReference type="NCBI Taxonomy" id="454148"/>
    <lineage>
        <taxon>Bacteria</taxon>
        <taxon>Pseudomonadati</taxon>
        <taxon>Verrucomicrobiota</taxon>
        <taxon>Verrucomicrobiia</taxon>
        <taxon>Verrucomicrobiales</taxon>
        <taxon>Verrucomicrobiaceae</taxon>
        <taxon>Roseibacillus</taxon>
    </lineage>
</organism>
<evidence type="ECO:0000313" key="2">
    <source>
        <dbReference type="Proteomes" id="UP000644507"/>
    </source>
</evidence>
<proteinExistence type="predicted"/>
<reference evidence="1" key="2">
    <citation type="submission" date="2020-09" db="EMBL/GenBank/DDBJ databases">
        <authorList>
            <person name="Sun Q."/>
            <person name="Kim S."/>
        </authorList>
    </citation>
    <scope>NUCLEOTIDE SEQUENCE</scope>
    <source>
        <strain evidence="1">KCTC 12988</strain>
    </source>
</reference>
<reference evidence="1" key="1">
    <citation type="journal article" date="2014" name="Int. J. Syst. Evol. Microbiol.">
        <title>Complete genome sequence of Corynebacterium casei LMG S-19264T (=DSM 44701T), isolated from a smear-ripened cheese.</title>
        <authorList>
            <consortium name="US DOE Joint Genome Institute (JGI-PGF)"/>
            <person name="Walter F."/>
            <person name="Albersmeier A."/>
            <person name="Kalinowski J."/>
            <person name="Ruckert C."/>
        </authorList>
    </citation>
    <scope>NUCLEOTIDE SEQUENCE</scope>
    <source>
        <strain evidence="1">KCTC 12988</strain>
    </source>
</reference>
<name>A0A918TDI2_9BACT</name>
<keyword evidence="2" id="KW-1185">Reference proteome</keyword>
<dbReference type="RefSeq" id="WP_189566909.1">
    <property type="nucleotide sequence ID" value="NZ_BMXI01000001.1"/>
</dbReference>
<dbReference type="Proteomes" id="UP000644507">
    <property type="component" value="Unassembled WGS sequence"/>
</dbReference>
<dbReference type="AlphaFoldDB" id="A0A918TDI2"/>
<sequence>MSTPKKYQDIDFSPPQEVADLAAKGLELRREFERGGTEVGVARARDLKNQKNLSPDTITRMNSYFSRHQSDKEAENFGNAENPSAGYIAWLLWGGDPGRDWAERIADEMEKADNES</sequence>
<comment type="caution">
    <text evidence="1">The sequence shown here is derived from an EMBL/GenBank/DDBJ whole genome shotgun (WGS) entry which is preliminary data.</text>
</comment>
<gene>
    <name evidence="1" type="ORF">GCM10007100_04360</name>
</gene>
<accession>A0A918TDI2</accession>
<evidence type="ECO:0000313" key="1">
    <source>
        <dbReference type="EMBL" id="GHC42468.1"/>
    </source>
</evidence>
<protein>
    <submittedName>
        <fullName evidence="1">Uncharacterized protein</fullName>
    </submittedName>
</protein>